<dbReference type="InterPro" id="IPR046357">
    <property type="entry name" value="PPIase_dom_sf"/>
</dbReference>
<name>A0ABV4UKT6_9MICC</name>
<evidence type="ECO:0000256" key="1">
    <source>
        <dbReference type="ARBA" id="ARBA00000971"/>
    </source>
</evidence>
<proteinExistence type="inferred from homology"/>
<dbReference type="Gene3D" id="3.10.50.40">
    <property type="match status" value="1"/>
</dbReference>
<evidence type="ECO:0000256" key="2">
    <source>
        <dbReference type="ARBA" id="ARBA00006577"/>
    </source>
</evidence>
<keyword evidence="10" id="KW-1185">Reference proteome</keyword>
<evidence type="ECO:0000256" key="3">
    <source>
        <dbReference type="ARBA" id="ARBA00013194"/>
    </source>
</evidence>
<sequence>MRKLLSLVLAMALLVLTACGAATPKTVGEAAPLDSIELTPGADDNTAPTVTFDAPLNATAAGAKVLEEGDGAEIKANQNVSYKLAGYNTEDGKEVGNIFASEPQILSLTEEMKKADPEIYNILLGSKVGSWVAYVRPTPATPAPEAEGEGGSSAPAEPAKASEVLVLKVVGAEDIPPTPEPARMLEKAEVDKLEADGSLPTVKFSEGKPAITIPEGKEAPEGLAVQVLKQGDGKTLTEESTITADYAGVRWEDGEVFDSSYDRGEAASFSLNEVIPGWTQGLAGQKVGSQVVLSIPSSLAYGDDPATGRPTGPLVFVVDIKSAK</sequence>
<evidence type="ECO:0000259" key="8">
    <source>
        <dbReference type="PROSITE" id="PS50059"/>
    </source>
</evidence>
<accession>A0ABV4UKT6</accession>
<evidence type="ECO:0000256" key="5">
    <source>
        <dbReference type="ARBA" id="ARBA00023235"/>
    </source>
</evidence>
<keyword evidence="7" id="KW-0732">Signal</keyword>
<gene>
    <name evidence="9" type="ORF">ACETWP_06525</name>
</gene>
<dbReference type="Pfam" id="PF00254">
    <property type="entry name" value="FKBP_C"/>
    <property type="match status" value="1"/>
</dbReference>
<evidence type="ECO:0000313" key="10">
    <source>
        <dbReference type="Proteomes" id="UP001575652"/>
    </source>
</evidence>
<dbReference type="EC" id="5.2.1.8" evidence="3 6"/>
<dbReference type="EMBL" id="JBHDLJ010000004">
    <property type="protein sequence ID" value="MFB0834239.1"/>
    <property type="molecule type" value="Genomic_DNA"/>
</dbReference>
<evidence type="ECO:0000256" key="6">
    <source>
        <dbReference type="PROSITE-ProRule" id="PRU00277"/>
    </source>
</evidence>
<dbReference type="PROSITE" id="PS50059">
    <property type="entry name" value="FKBP_PPIASE"/>
    <property type="match status" value="1"/>
</dbReference>
<dbReference type="RefSeq" id="WP_373971410.1">
    <property type="nucleotide sequence ID" value="NZ_JBHDLJ010000004.1"/>
</dbReference>
<comment type="similarity">
    <text evidence="2">Belongs to the FKBP-type PPIase family.</text>
</comment>
<dbReference type="SUPFAM" id="SSF54534">
    <property type="entry name" value="FKBP-like"/>
    <property type="match status" value="1"/>
</dbReference>
<protein>
    <recommendedName>
        <fullName evidence="3 6">peptidylprolyl isomerase</fullName>
        <ecNumber evidence="3 6">5.2.1.8</ecNumber>
    </recommendedName>
</protein>
<dbReference type="InterPro" id="IPR001179">
    <property type="entry name" value="PPIase_FKBP_dom"/>
</dbReference>
<feature type="domain" description="PPIase FKBP-type" evidence="8">
    <location>
        <begin position="239"/>
        <end position="324"/>
    </location>
</feature>
<feature type="chain" id="PRO_5045808266" description="peptidylprolyl isomerase" evidence="7">
    <location>
        <begin position="22"/>
        <end position="324"/>
    </location>
</feature>
<keyword evidence="5 6" id="KW-0413">Isomerase</keyword>
<comment type="caution">
    <text evidence="9">The sequence shown here is derived from an EMBL/GenBank/DDBJ whole genome shotgun (WGS) entry which is preliminary data.</text>
</comment>
<dbReference type="PROSITE" id="PS51257">
    <property type="entry name" value="PROKAR_LIPOPROTEIN"/>
    <property type="match status" value="1"/>
</dbReference>
<dbReference type="GO" id="GO:0003755">
    <property type="term" value="F:peptidyl-prolyl cis-trans isomerase activity"/>
    <property type="evidence" value="ECO:0007669"/>
    <property type="project" value="UniProtKB-EC"/>
</dbReference>
<keyword evidence="4 6" id="KW-0697">Rotamase</keyword>
<comment type="catalytic activity">
    <reaction evidence="1 6">
        <text>[protein]-peptidylproline (omega=180) = [protein]-peptidylproline (omega=0)</text>
        <dbReference type="Rhea" id="RHEA:16237"/>
        <dbReference type="Rhea" id="RHEA-COMP:10747"/>
        <dbReference type="Rhea" id="RHEA-COMP:10748"/>
        <dbReference type="ChEBI" id="CHEBI:83833"/>
        <dbReference type="ChEBI" id="CHEBI:83834"/>
        <dbReference type="EC" id="5.2.1.8"/>
    </reaction>
</comment>
<evidence type="ECO:0000256" key="4">
    <source>
        <dbReference type="ARBA" id="ARBA00023110"/>
    </source>
</evidence>
<dbReference type="Proteomes" id="UP001575652">
    <property type="component" value="Unassembled WGS sequence"/>
</dbReference>
<feature type="signal peptide" evidence="7">
    <location>
        <begin position="1"/>
        <end position="21"/>
    </location>
</feature>
<organism evidence="9 10">
    <name type="scientific">Arthrobacter halodurans</name>
    <dbReference type="NCBI Taxonomy" id="516699"/>
    <lineage>
        <taxon>Bacteria</taxon>
        <taxon>Bacillati</taxon>
        <taxon>Actinomycetota</taxon>
        <taxon>Actinomycetes</taxon>
        <taxon>Micrococcales</taxon>
        <taxon>Micrococcaceae</taxon>
        <taxon>Arthrobacter</taxon>
    </lineage>
</organism>
<dbReference type="PANTHER" id="PTHR43811:SF19">
    <property type="entry name" value="39 KDA FK506-BINDING NUCLEAR PROTEIN"/>
    <property type="match status" value="1"/>
</dbReference>
<evidence type="ECO:0000256" key="7">
    <source>
        <dbReference type="SAM" id="SignalP"/>
    </source>
</evidence>
<evidence type="ECO:0000313" key="9">
    <source>
        <dbReference type="EMBL" id="MFB0834239.1"/>
    </source>
</evidence>
<reference evidence="9 10" key="1">
    <citation type="submission" date="2024-09" db="EMBL/GenBank/DDBJ databases">
        <authorList>
            <person name="Salinas-Garcia M.A."/>
            <person name="Prieme A."/>
        </authorList>
    </citation>
    <scope>NUCLEOTIDE SEQUENCE [LARGE SCALE GENOMIC DNA]</scope>
    <source>
        <strain evidence="9 10">DSM 21081</strain>
    </source>
</reference>
<dbReference type="PANTHER" id="PTHR43811">
    <property type="entry name" value="FKBP-TYPE PEPTIDYL-PROLYL CIS-TRANS ISOMERASE FKPA"/>
    <property type="match status" value="1"/>
</dbReference>